<sequence length="163" mass="17519">MLKIILICTTFLFTSYAGAALIVIADLGGESTHSLFEAVIPEPENMPETPLAVPLETALFPVISPNLHPGKTAPRLLSLPGISPLFILGDDPLSLRWLADKKKRLLSLNATGLAVNVASETRLDVLRQQADGLKLLPVSGDDLAQRLQLETYPVLITESGLSQ</sequence>
<dbReference type="AlphaFoldDB" id="A0A619I2I7"/>
<dbReference type="NCBIfam" id="TIGR03765">
    <property type="entry name" value="ICE_PFL_4695"/>
    <property type="match status" value="1"/>
</dbReference>
<name>A0A619I2I7_SALER</name>
<dbReference type="Pfam" id="PF11072">
    <property type="entry name" value="DUF2859"/>
    <property type="match status" value="1"/>
</dbReference>
<evidence type="ECO:0000256" key="1">
    <source>
        <dbReference type="SAM" id="SignalP"/>
    </source>
</evidence>
<dbReference type="InterPro" id="IPR021300">
    <property type="entry name" value="Integr_conj_element_PFL4695"/>
</dbReference>
<keyword evidence="1" id="KW-0732">Signal</keyword>
<dbReference type="EMBL" id="AALAOU010000022">
    <property type="protein sequence ID" value="ECX6661828.1"/>
    <property type="molecule type" value="Genomic_DNA"/>
</dbReference>
<accession>A0A619I2I7</accession>
<feature type="signal peptide" evidence="1">
    <location>
        <begin position="1"/>
        <end position="19"/>
    </location>
</feature>
<protein>
    <submittedName>
        <fullName evidence="2">Integrating conjugative element protein</fullName>
    </submittedName>
</protein>
<comment type="caution">
    <text evidence="2">The sequence shown here is derived from an EMBL/GenBank/DDBJ whole genome shotgun (WGS) entry which is preliminary data.</text>
</comment>
<evidence type="ECO:0000313" key="2">
    <source>
        <dbReference type="EMBL" id="ECX6661828.1"/>
    </source>
</evidence>
<reference evidence="2" key="1">
    <citation type="submission" date="2019-09" db="EMBL/GenBank/DDBJ databases">
        <authorList>
            <consortium name="PulseNet: The National Subtyping Network for Foodborne Disease Surveillance"/>
            <person name="Tarr C.L."/>
            <person name="Trees E."/>
            <person name="Katz L.S."/>
            <person name="Carleton-Romer H.A."/>
            <person name="Stroika S."/>
            <person name="Kucerova Z."/>
            <person name="Roache K.F."/>
            <person name="Sabol A.L."/>
            <person name="Besser J."/>
            <person name="Gerner-Smidt P."/>
        </authorList>
    </citation>
    <scope>NUCLEOTIDE SEQUENCE</scope>
    <source>
        <strain evidence="2">PNUSAS101199</strain>
    </source>
</reference>
<proteinExistence type="predicted"/>
<feature type="chain" id="PRO_5026198353" evidence="1">
    <location>
        <begin position="20"/>
        <end position="163"/>
    </location>
</feature>
<organism evidence="2">
    <name type="scientific">Salmonella enterica</name>
    <name type="common">Salmonella choleraesuis</name>
    <dbReference type="NCBI Taxonomy" id="28901"/>
    <lineage>
        <taxon>Bacteria</taxon>
        <taxon>Pseudomonadati</taxon>
        <taxon>Pseudomonadota</taxon>
        <taxon>Gammaproteobacteria</taxon>
        <taxon>Enterobacterales</taxon>
        <taxon>Enterobacteriaceae</taxon>
        <taxon>Salmonella</taxon>
    </lineage>
</organism>
<gene>
    <name evidence="2" type="ORF">F6X26_23215</name>
</gene>